<dbReference type="Proteomes" id="UP000835052">
    <property type="component" value="Unassembled WGS sequence"/>
</dbReference>
<sequence length="120" mass="13186">MEAKKRTSREGCSSKAKKSDSETSNREGLSSFNSDSSIFSENPCHAFAPSFVLNDGDEKHAYRLQDGGKLIKVYRANGEVAYALICTDGRRVYIERKVDSACLVLSDPKGNVVKTLAAQY</sequence>
<comment type="caution">
    <text evidence="2">The sequence shown here is derived from an EMBL/GenBank/DDBJ whole genome shotgun (WGS) entry which is preliminary data.</text>
</comment>
<protein>
    <submittedName>
        <fullName evidence="2">Uncharacterized protein</fullName>
    </submittedName>
</protein>
<dbReference type="OrthoDB" id="5823237at2759"/>
<organism evidence="2 3">
    <name type="scientific">Caenorhabditis auriculariae</name>
    <dbReference type="NCBI Taxonomy" id="2777116"/>
    <lineage>
        <taxon>Eukaryota</taxon>
        <taxon>Metazoa</taxon>
        <taxon>Ecdysozoa</taxon>
        <taxon>Nematoda</taxon>
        <taxon>Chromadorea</taxon>
        <taxon>Rhabditida</taxon>
        <taxon>Rhabditina</taxon>
        <taxon>Rhabditomorpha</taxon>
        <taxon>Rhabditoidea</taxon>
        <taxon>Rhabditidae</taxon>
        <taxon>Peloderinae</taxon>
        <taxon>Caenorhabditis</taxon>
    </lineage>
</organism>
<dbReference type="EMBL" id="CAJGYM010000135">
    <property type="protein sequence ID" value="CAD6198689.1"/>
    <property type="molecule type" value="Genomic_DNA"/>
</dbReference>
<keyword evidence="3" id="KW-1185">Reference proteome</keyword>
<dbReference type="AlphaFoldDB" id="A0A8S1HQI6"/>
<evidence type="ECO:0000313" key="2">
    <source>
        <dbReference type="EMBL" id="CAD6198689.1"/>
    </source>
</evidence>
<gene>
    <name evidence="2" type="ORF">CAUJ_LOCUS14595</name>
</gene>
<evidence type="ECO:0000313" key="3">
    <source>
        <dbReference type="Proteomes" id="UP000835052"/>
    </source>
</evidence>
<proteinExistence type="predicted"/>
<evidence type="ECO:0000256" key="1">
    <source>
        <dbReference type="SAM" id="MobiDB-lite"/>
    </source>
</evidence>
<reference evidence="2" key="1">
    <citation type="submission" date="2020-10" db="EMBL/GenBank/DDBJ databases">
        <authorList>
            <person name="Kikuchi T."/>
        </authorList>
    </citation>
    <scope>NUCLEOTIDE SEQUENCE</scope>
    <source>
        <strain evidence="2">NKZ352</strain>
    </source>
</reference>
<name>A0A8S1HQI6_9PELO</name>
<feature type="region of interest" description="Disordered" evidence="1">
    <location>
        <begin position="1"/>
        <end position="36"/>
    </location>
</feature>
<accession>A0A8S1HQI6</accession>